<dbReference type="PANTHER" id="PTHR23521:SF3">
    <property type="entry name" value="MFS TRANSPORTER"/>
    <property type="match status" value="1"/>
</dbReference>
<feature type="transmembrane region" description="Helical" evidence="5">
    <location>
        <begin position="81"/>
        <end position="101"/>
    </location>
</feature>
<feature type="transmembrane region" description="Helical" evidence="5">
    <location>
        <begin position="45"/>
        <end position="69"/>
    </location>
</feature>
<dbReference type="PANTHER" id="PTHR23521">
    <property type="entry name" value="TRANSPORTER MFS SUPERFAMILY"/>
    <property type="match status" value="1"/>
</dbReference>
<evidence type="ECO:0000256" key="1">
    <source>
        <dbReference type="ARBA" id="ARBA00004651"/>
    </source>
</evidence>
<feature type="transmembrane region" description="Helical" evidence="5">
    <location>
        <begin position="346"/>
        <end position="370"/>
    </location>
</feature>
<evidence type="ECO:0000256" key="3">
    <source>
        <dbReference type="ARBA" id="ARBA00022989"/>
    </source>
</evidence>
<feature type="transmembrane region" description="Helical" evidence="5">
    <location>
        <begin position="148"/>
        <end position="171"/>
    </location>
</feature>
<feature type="transmembrane region" description="Helical" evidence="5">
    <location>
        <begin position="220"/>
        <end position="242"/>
    </location>
</feature>
<evidence type="ECO:0000256" key="4">
    <source>
        <dbReference type="ARBA" id="ARBA00023136"/>
    </source>
</evidence>
<gene>
    <name evidence="7" type="ORF">GCM10010521_68320</name>
</gene>
<dbReference type="Proteomes" id="UP001500893">
    <property type="component" value="Unassembled WGS sequence"/>
</dbReference>
<feature type="transmembrane region" description="Helical" evidence="5">
    <location>
        <begin position="177"/>
        <end position="199"/>
    </location>
</feature>
<comment type="subcellular location">
    <subcellularLocation>
        <location evidence="1">Cell membrane</location>
        <topology evidence="1">Multi-pass membrane protein</topology>
    </subcellularLocation>
</comment>
<dbReference type="PROSITE" id="PS50850">
    <property type="entry name" value="MFS"/>
    <property type="match status" value="1"/>
</dbReference>
<feature type="transmembrane region" description="Helical" evidence="5">
    <location>
        <begin position="254"/>
        <end position="274"/>
    </location>
</feature>
<evidence type="ECO:0000256" key="5">
    <source>
        <dbReference type="SAM" id="Phobius"/>
    </source>
</evidence>
<dbReference type="InterPro" id="IPR020846">
    <property type="entry name" value="MFS_dom"/>
</dbReference>
<feature type="domain" description="Major facilitator superfamily (MFS) profile" evidence="6">
    <location>
        <begin position="14"/>
        <end position="400"/>
    </location>
</feature>
<feature type="transmembrane region" description="Helical" evidence="5">
    <location>
        <begin position="107"/>
        <end position="127"/>
    </location>
</feature>
<evidence type="ECO:0000256" key="2">
    <source>
        <dbReference type="ARBA" id="ARBA00022692"/>
    </source>
</evidence>
<dbReference type="Gene3D" id="1.20.1250.20">
    <property type="entry name" value="MFS general substrate transporter like domains"/>
    <property type="match status" value="1"/>
</dbReference>
<dbReference type="Pfam" id="PF07690">
    <property type="entry name" value="MFS_1"/>
    <property type="match status" value="1"/>
</dbReference>
<feature type="transmembrane region" description="Helical" evidence="5">
    <location>
        <begin position="376"/>
        <end position="395"/>
    </location>
</feature>
<accession>A0ABN3V5U0</accession>
<protein>
    <submittedName>
        <fullName evidence="7">MFS transporter</fullName>
    </submittedName>
</protein>
<feature type="transmembrane region" description="Helical" evidence="5">
    <location>
        <begin position="286"/>
        <end position="304"/>
    </location>
</feature>
<dbReference type="EMBL" id="BAAAVM010000136">
    <property type="protein sequence ID" value="GAA2779519.1"/>
    <property type="molecule type" value="Genomic_DNA"/>
</dbReference>
<proteinExistence type="predicted"/>
<dbReference type="InterPro" id="IPR036259">
    <property type="entry name" value="MFS_trans_sf"/>
</dbReference>
<evidence type="ECO:0000313" key="8">
    <source>
        <dbReference type="Proteomes" id="UP001500893"/>
    </source>
</evidence>
<comment type="caution">
    <text evidence="7">The sequence shown here is derived from an EMBL/GenBank/DDBJ whole genome shotgun (WGS) entry which is preliminary data.</text>
</comment>
<keyword evidence="3 5" id="KW-1133">Transmembrane helix</keyword>
<name>A0ABN3V5U0_9ACTN</name>
<reference evidence="7 8" key="1">
    <citation type="journal article" date="2019" name="Int. J. Syst. Evol. Microbiol.">
        <title>The Global Catalogue of Microorganisms (GCM) 10K type strain sequencing project: providing services to taxonomists for standard genome sequencing and annotation.</title>
        <authorList>
            <consortium name="The Broad Institute Genomics Platform"/>
            <consortium name="The Broad Institute Genome Sequencing Center for Infectious Disease"/>
            <person name="Wu L."/>
            <person name="Ma J."/>
        </authorList>
    </citation>
    <scope>NUCLEOTIDE SEQUENCE [LARGE SCALE GENOMIC DNA]</scope>
    <source>
        <strain evidence="7 8">JCM 11574</strain>
    </source>
</reference>
<keyword evidence="8" id="KW-1185">Reference proteome</keyword>
<evidence type="ECO:0000259" key="6">
    <source>
        <dbReference type="PROSITE" id="PS50850"/>
    </source>
</evidence>
<dbReference type="SUPFAM" id="SSF103473">
    <property type="entry name" value="MFS general substrate transporter"/>
    <property type="match status" value="1"/>
</dbReference>
<feature type="transmembrane region" description="Helical" evidence="5">
    <location>
        <begin position="12"/>
        <end position="33"/>
    </location>
</feature>
<dbReference type="InterPro" id="IPR011701">
    <property type="entry name" value="MFS"/>
</dbReference>
<evidence type="ECO:0000313" key="7">
    <source>
        <dbReference type="EMBL" id="GAA2779519.1"/>
    </source>
</evidence>
<keyword evidence="4 5" id="KW-0472">Membrane</keyword>
<dbReference type="InterPro" id="IPR005829">
    <property type="entry name" value="Sugar_transporter_CS"/>
</dbReference>
<keyword evidence="2 5" id="KW-0812">Transmembrane</keyword>
<sequence>MSLAKRSHEGAGRAGFGVVAVVFTVAIAFSTVPTPLYPLYEKRDGFGAFTVTVVFAVYAVGVVAGMVAAGHLSDRAGRRPALVAALLSEVAAALVFLAWPALPGLLFARFVTGLGVGTATPTATAYLQDLHTRARPGEGPGRFETVSTAANVGGLGVGPLVAGLLAAYAPAPVHTPYAVFAVLLAAAAVFVMPLPETVAEPSRPSPYRVQRIRMHGGAVLFGRAVACACSGLAVFGLFTSLAPGFVATALHQTSPAVAGAIVFGVFAAAVLGEILSAPLGPTAREALGVAAEAVGCGAVAVGMVRGWPALFVAGGVVAGLGAGTLFKAAVALVAQSAPADVRAEALATFFLAAYTGLVVTSLGLGVAAQLTSPATATLWFSGYLALLLTALVLFSRADRAARRPRPA</sequence>
<organism evidence="7 8">
    <name type="scientific">Streptomyces rameus</name>
    <dbReference type="NCBI Taxonomy" id="68261"/>
    <lineage>
        <taxon>Bacteria</taxon>
        <taxon>Bacillati</taxon>
        <taxon>Actinomycetota</taxon>
        <taxon>Actinomycetes</taxon>
        <taxon>Kitasatosporales</taxon>
        <taxon>Streptomycetaceae</taxon>
        <taxon>Streptomyces</taxon>
    </lineage>
</organism>
<dbReference type="PROSITE" id="PS00217">
    <property type="entry name" value="SUGAR_TRANSPORT_2"/>
    <property type="match status" value="1"/>
</dbReference>
<feature type="transmembrane region" description="Helical" evidence="5">
    <location>
        <begin position="310"/>
        <end position="334"/>
    </location>
</feature>
<dbReference type="RefSeq" id="WP_345059439.1">
    <property type="nucleotide sequence ID" value="NZ_BAAAVM010000136.1"/>
</dbReference>